<evidence type="ECO:0000256" key="8">
    <source>
        <dbReference type="ARBA" id="ARBA00049348"/>
    </source>
</evidence>
<accession>A0A329MI16</accession>
<dbReference type="RefSeq" id="WP_113032675.1">
    <property type="nucleotide sequence ID" value="NZ_QMFB01000012.1"/>
</dbReference>
<dbReference type="OrthoDB" id="9802228at2"/>
<dbReference type="GO" id="GO:0005737">
    <property type="term" value="C:cytoplasm"/>
    <property type="evidence" value="ECO:0007669"/>
    <property type="project" value="UniProtKB-SubCell"/>
</dbReference>
<dbReference type="AlphaFoldDB" id="A0A329MI16"/>
<dbReference type="Proteomes" id="UP000250369">
    <property type="component" value="Unassembled WGS sequence"/>
</dbReference>
<dbReference type="SUPFAM" id="SSF53155">
    <property type="entry name" value="Methylated DNA-protein cysteine methyltransferase domain"/>
    <property type="match status" value="1"/>
</dbReference>
<dbReference type="FunFam" id="1.10.10.10:FF:000214">
    <property type="entry name" value="Methylated-DNA--protein-cysteine methyltransferase"/>
    <property type="match status" value="1"/>
</dbReference>
<dbReference type="PANTHER" id="PTHR10815">
    <property type="entry name" value="METHYLATED-DNA--PROTEIN-CYSTEINE METHYLTRANSFERASE"/>
    <property type="match status" value="1"/>
</dbReference>
<dbReference type="EMBL" id="QMFB01000012">
    <property type="protein sequence ID" value="RAV19312.1"/>
    <property type="molecule type" value="Genomic_DNA"/>
</dbReference>
<feature type="domain" description="Methylated-DNA-[protein]-cysteine S-methyltransferase DNA binding" evidence="10">
    <location>
        <begin position="93"/>
        <end position="172"/>
    </location>
</feature>
<comment type="similarity">
    <text evidence="2 9">Belongs to the MGMT family.</text>
</comment>
<comment type="catalytic activity">
    <reaction evidence="8 9">
        <text>a 6-O-methyl-2'-deoxyguanosine in DNA + L-cysteinyl-[protein] = S-methyl-L-cysteinyl-[protein] + a 2'-deoxyguanosine in DNA</text>
        <dbReference type="Rhea" id="RHEA:24000"/>
        <dbReference type="Rhea" id="RHEA-COMP:10131"/>
        <dbReference type="Rhea" id="RHEA-COMP:10132"/>
        <dbReference type="Rhea" id="RHEA-COMP:11367"/>
        <dbReference type="Rhea" id="RHEA-COMP:11368"/>
        <dbReference type="ChEBI" id="CHEBI:29950"/>
        <dbReference type="ChEBI" id="CHEBI:82612"/>
        <dbReference type="ChEBI" id="CHEBI:85445"/>
        <dbReference type="ChEBI" id="CHEBI:85448"/>
        <dbReference type="EC" id="2.1.1.63"/>
    </reaction>
</comment>
<dbReference type="Gene3D" id="1.10.10.10">
    <property type="entry name" value="Winged helix-like DNA-binding domain superfamily/Winged helix DNA-binding domain"/>
    <property type="match status" value="1"/>
</dbReference>
<reference evidence="12 13" key="1">
    <citation type="journal article" date="2009" name="Int. J. Syst. Evol. Microbiol.">
        <title>Paenibacillus contaminans sp. nov., isolated from a contaminated laboratory plate.</title>
        <authorList>
            <person name="Chou J.H."/>
            <person name="Lee J.H."/>
            <person name="Lin M.C."/>
            <person name="Chang P.S."/>
            <person name="Arun A.B."/>
            <person name="Young C.C."/>
            <person name="Chen W.M."/>
        </authorList>
    </citation>
    <scope>NUCLEOTIDE SEQUENCE [LARGE SCALE GENOMIC DNA]</scope>
    <source>
        <strain evidence="12 13">CKOBP-6</strain>
    </source>
</reference>
<evidence type="ECO:0000256" key="6">
    <source>
        <dbReference type="ARBA" id="ARBA00022763"/>
    </source>
</evidence>
<dbReference type="HAMAP" id="MF_00772">
    <property type="entry name" value="OGT"/>
    <property type="match status" value="1"/>
</dbReference>
<gene>
    <name evidence="12" type="ORF">DQG23_20140</name>
</gene>
<dbReference type="GO" id="GO:0032259">
    <property type="term" value="P:methylation"/>
    <property type="evidence" value="ECO:0007669"/>
    <property type="project" value="UniProtKB-KW"/>
</dbReference>
<keyword evidence="7 9" id="KW-0234">DNA repair</keyword>
<dbReference type="EC" id="2.1.1.63" evidence="9"/>
<evidence type="ECO:0000256" key="4">
    <source>
        <dbReference type="ARBA" id="ARBA00022603"/>
    </source>
</evidence>
<dbReference type="InterPro" id="IPR036217">
    <property type="entry name" value="MethylDNA_cys_MeTrfase_DNAb"/>
</dbReference>
<dbReference type="InterPro" id="IPR008332">
    <property type="entry name" value="MethylG_MeTrfase_N"/>
</dbReference>
<feature type="domain" description="Methylguanine DNA methyltransferase ribonuclease-like" evidence="11">
    <location>
        <begin position="22"/>
        <end position="89"/>
    </location>
</feature>
<keyword evidence="6 9" id="KW-0227">DNA damage</keyword>
<dbReference type="InterPro" id="IPR036388">
    <property type="entry name" value="WH-like_DNA-bd_sf"/>
</dbReference>
<keyword evidence="3 9" id="KW-0963">Cytoplasm</keyword>
<comment type="catalytic activity">
    <reaction evidence="1 9">
        <text>a 4-O-methyl-thymidine in DNA + L-cysteinyl-[protein] = a thymidine in DNA + S-methyl-L-cysteinyl-[protein]</text>
        <dbReference type="Rhea" id="RHEA:53428"/>
        <dbReference type="Rhea" id="RHEA-COMP:10131"/>
        <dbReference type="Rhea" id="RHEA-COMP:10132"/>
        <dbReference type="Rhea" id="RHEA-COMP:13555"/>
        <dbReference type="Rhea" id="RHEA-COMP:13556"/>
        <dbReference type="ChEBI" id="CHEBI:29950"/>
        <dbReference type="ChEBI" id="CHEBI:82612"/>
        <dbReference type="ChEBI" id="CHEBI:137386"/>
        <dbReference type="ChEBI" id="CHEBI:137387"/>
        <dbReference type="EC" id="2.1.1.63"/>
    </reaction>
</comment>
<evidence type="ECO:0000256" key="5">
    <source>
        <dbReference type="ARBA" id="ARBA00022679"/>
    </source>
</evidence>
<comment type="miscellaneous">
    <text evidence="9">This enzyme catalyzes only one turnover and therefore is not strictly catalytic. According to one definition, an enzyme is a biocatalyst that acts repeatedly and over many reaction cycles.</text>
</comment>
<dbReference type="Pfam" id="PF01035">
    <property type="entry name" value="DNA_binding_1"/>
    <property type="match status" value="1"/>
</dbReference>
<dbReference type="Pfam" id="PF02870">
    <property type="entry name" value="Methyltransf_1N"/>
    <property type="match status" value="1"/>
</dbReference>
<dbReference type="GO" id="GO:0003908">
    <property type="term" value="F:methylated-DNA-[protein]-cysteine S-methyltransferase activity"/>
    <property type="evidence" value="ECO:0007669"/>
    <property type="project" value="UniProtKB-UniRule"/>
</dbReference>
<comment type="caution">
    <text evidence="12">The sequence shown here is derived from an EMBL/GenBank/DDBJ whole genome shotgun (WGS) entry which is preliminary data.</text>
</comment>
<evidence type="ECO:0000259" key="10">
    <source>
        <dbReference type="Pfam" id="PF01035"/>
    </source>
</evidence>
<evidence type="ECO:0000313" key="12">
    <source>
        <dbReference type="EMBL" id="RAV19312.1"/>
    </source>
</evidence>
<comment type="function">
    <text evidence="9">Involved in the cellular defense against the biological effects of O6-methylguanine (O6-MeG) and O4-methylthymine (O4-MeT) in DNA. Repairs the methylated nucleobase in DNA by stoichiometrically transferring the methyl group to a cysteine residue in the enzyme. This is a suicide reaction: the enzyme is irreversibly inactivated.</text>
</comment>
<proteinExistence type="inferred from homology"/>
<dbReference type="GO" id="GO:0006307">
    <property type="term" value="P:DNA alkylation repair"/>
    <property type="evidence" value="ECO:0007669"/>
    <property type="project" value="UniProtKB-UniRule"/>
</dbReference>
<dbReference type="SUPFAM" id="SSF46767">
    <property type="entry name" value="Methylated DNA-protein cysteine methyltransferase, C-terminal domain"/>
    <property type="match status" value="1"/>
</dbReference>
<keyword evidence="5 9" id="KW-0808">Transferase</keyword>
<feature type="active site" description="Nucleophile; methyl group acceptor" evidence="9">
    <location>
        <position position="144"/>
    </location>
</feature>
<dbReference type="InterPro" id="IPR014048">
    <property type="entry name" value="MethylDNA_cys_MeTrfase_DNA-bd"/>
</dbReference>
<dbReference type="InterPro" id="IPR001497">
    <property type="entry name" value="MethylDNA_cys_MeTrfase_AS"/>
</dbReference>
<evidence type="ECO:0000256" key="2">
    <source>
        <dbReference type="ARBA" id="ARBA00008711"/>
    </source>
</evidence>
<sequence>MSKAMTEVYWSAITSALFQDKPLYIAATSAGLCRITWPNESFETLRSWVEKHIPGALLLEDKRQMAPYIEQLTQYLDGERTIFTLPFDLRGTAFQTSVWRALAQIPFGETRSYSDIAVSIGSPAATRAVGTANGANPVPIVIPCHRVIGKNAALTGFRGGLNVKEQLLQLEGFRNYKPTGHARFQF</sequence>
<dbReference type="InterPro" id="IPR023546">
    <property type="entry name" value="MGMT"/>
</dbReference>
<evidence type="ECO:0000256" key="1">
    <source>
        <dbReference type="ARBA" id="ARBA00001286"/>
    </source>
</evidence>
<evidence type="ECO:0000313" key="13">
    <source>
        <dbReference type="Proteomes" id="UP000250369"/>
    </source>
</evidence>
<comment type="subcellular location">
    <subcellularLocation>
        <location evidence="9">Cytoplasm</location>
    </subcellularLocation>
</comment>
<keyword evidence="4 9" id="KW-0489">Methyltransferase</keyword>
<dbReference type="PROSITE" id="PS00374">
    <property type="entry name" value="MGMT"/>
    <property type="match status" value="1"/>
</dbReference>
<name>A0A329MI16_9BACL</name>
<protein>
    <recommendedName>
        <fullName evidence="9">Methylated-DNA--protein-cysteine methyltransferase</fullName>
        <ecNumber evidence="9">2.1.1.63</ecNumber>
    </recommendedName>
    <alternativeName>
        <fullName evidence="9">6-O-methylguanine-DNA methyltransferase</fullName>
        <shortName evidence="9">MGMT</shortName>
    </alternativeName>
    <alternativeName>
        <fullName evidence="9">O-6-methylguanine-DNA-alkyltransferase</fullName>
    </alternativeName>
</protein>
<evidence type="ECO:0000256" key="3">
    <source>
        <dbReference type="ARBA" id="ARBA00022490"/>
    </source>
</evidence>
<dbReference type="NCBIfam" id="TIGR00589">
    <property type="entry name" value="ogt"/>
    <property type="match status" value="1"/>
</dbReference>
<evidence type="ECO:0000256" key="7">
    <source>
        <dbReference type="ARBA" id="ARBA00023204"/>
    </source>
</evidence>
<organism evidence="12 13">
    <name type="scientific">Paenibacillus contaminans</name>
    <dbReference type="NCBI Taxonomy" id="450362"/>
    <lineage>
        <taxon>Bacteria</taxon>
        <taxon>Bacillati</taxon>
        <taxon>Bacillota</taxon>
        <taxon>Bacilli</taxon>
        <taxon>Bacillales</taxon>
        <taxon>Paenibacillaceae</taxon>
        <taxon>Paenibacillus</taxon>
    </lineage>
</organism>
<evidence type="ECO:0000256" key="9">
    <source>
        <dbReference type="HAMAP-Rule" id="MF_00772"/>
    </source>
</evidence>
<dbReference type="CDD" id="cd06445">
    <property type="entry name" value="ATase"/>
    <property type="match status" value="1"/>
</dbReference>
<dbReference type="Gene3D" id="3.30.160.70">
    <property type="entry name" value="Methylated DNA-protein cysteine methyltransferase domain"/>
    <property type="match status" value="1"/>
</dbReference>
<keyword evidence="13" id="KW-1185">Reference proteome</keyword>
<dbReference type="PANTHER" id="PTHR10815:SF12">
    <property type="entry name" value="METHYLATED-DNA--PROTEIN-CYSTEINE METHYLTRANSFERASE, INDUCIBLE"/>
    <property type="match status" value="1"/>
</dbReference>
<dbReference type="InterPro" id="IPR036631">
    <property type="entry name" value="MGMT_N_sf"/>
</dbReference>
<evidence type="ECO:0000259" key="11">
    <source>
        <dbReference type="Pfam" id="PF02870"/>
    </source>
</evidence>